<evidence type="ECO:0000256" key="3">
    <source>
        <dbReference type="ARBA" id="ARBA00010136"/>
    </source>
</evidence>
<dbReference type="Gene3D" id="1.25.50.10">
    <property type="entry name" value="Peptidase M1, alanyl aminopeptidase, C-terminal domain"/>
    <property type="match status" value="1"/>
</dbReference>
<dbReference type="InterPro" id="IPR024601">
    <property type="entry name" value="Peptidase_M1_pepN_C"/>
</dbReference>
<evidence type="ECO:0000256" key="5">
    <source>
        <dbReference type="ARBA" id="ARBA00015611"/>
    </source>
</evidence>
<dbReference type="SUPFAM" id="SSF63737">
    <property type="entry name" value="Leukotriene A4 hydrolase N-terminal domain"/>
    <property type="match status" value="1"/>
</dbReference>
<evidence type="ECO:0000256" key="11">
    <source>
        <dbReference type="ARBA" id="ARBA00023049"/>
    </source>
</evidence>
<evidence type="ECO:0000256" key="12">
    <source>
        <dbReference type="ARBA" id="ARBA00059739"/>
    </source>
</evidence>
<dbReference type="EC" id="3.4.11.2" evidence="4 13"/>
<keyword evidence="8" id="KW-0479">Metal-binding</keyword>
<feature type="domain" description="Peptidase M1 alanyl aminopeptidase Ig-like fold" evidence="15">
    <location>
        <begin position="448"/>
        <end position="552"/>
    </location>
</feature>
<dbReference type="InterPro" id="IPR035414">
    <property type="entry name" value="Peptidase_M1_pepN_Ig-like"/>
</dbReference>
<keyword evidence="19" id="KW-1185">Reference proteome</keyword>
<dbReference type="InterPro" id="IPR012779">
    <property type="entry name" value="Peptidase_M1_pepN"/>
</dbReference>
<evidence type="ECO:0000256" key="6">
    <source>
        <dbReference type="ARBA" id="ARBA00022438"/>
    </source>
</evidence>
<feature type="domain" description="Aminopeptidase N-like N-terminal" evidence="17">
    <location>
        <begin position="36"/>
        <end position="190"/>
    </location>
</feature>
<dbReference type="NCBIfam" id="TIGR02414">
    <property type="entry name" value="pepN_proteo"/>
    <property type="match status" value="1"/>
</dbReference>
<dbReference type="PANTHER" id="PTHR46322">
    <property type="entry name" value="PUROMYCIN-SENSITIVE AMINOPEPTIDASE"/>
    <property type="match status" value="1"/>
</dbReference>
<dbReference type="InterPro" id="IPR045357">
    <property type="entry name" value="Aminopeptidase_N-like_N"/>
</dbReference>
<dbReference type="Pfam" id="PF11940">
    <property type="entry name" value="DUF3458"/>
    <property type="match status" value="1"/>
</dbReference>
<dbReference type="Gene3D" id="3.30.2010.30">
    <property type="match status" value="1"/>
</dbReference>
<keyword evidence="7" id="KW-0645">Protease</keyword>
<keyword evidence="9" id="KW-0378">Hydrolase</keyword>
<feature type="domain" description="Peptidase M1 alanyl aminopeptidase C-terminal" evidence="16">
    <location>
        <begin position="557"/>
        <end position="878"/>
    </location>
</feature>
<dbReference type="Pfam" id="PF01433">
    <property type="entry name" value="Peptidase_M1"/>
    <property type="match status" value="1"/>
</dbReference>
<keyword evidence="11" id="KW-0482">Metalloprotease</keyword>
<accession>A0A212R328</accession>
<dbReference type="Gene3D" id="2.60.40.1840">
    <property type="match status" value="1"/>
</dbReference>
<dbReference type="InterPro" id="IPR037144">
    <property type="entry name" value="Peptidase_M1_pepN_C_sf"/>
</dbReference>
<evidence type="ECO:0000256" key="2">
    <source>
        <dbReference type="ARBA" id="ARBA00001947"/>
    </source>
</evidence>
<comment type="catalytic activity">
    <reaction evidence="1">
        <text>Release of an N-terminal amino acid, Xaa-|-Yaa- from a peptide, amide or arylamide. Xaa is preferably Ala, but may be most amino acids including Pro (slow action). When a terminal hydrophobic residue is followed by a prolyl residue, the two may be released as an intact Xaa-Pro dipeptide.</text>
        <dbReference type="EC" id="3.4.11.2"/>
    </reaction>
</comment>
<dbReference type="GO" id="GO:0008237">
    <property type="term" value="F:metallopeptidase activity"/>
    <property type="evidence" value="ECO:0007669"/>
    <property type="project" value="UniProtKB-UniRule"/>
</dbReference>
<protein>
    <recommendedName>
        <fullName evidence="5 13">Aminopeptidase N</fullName>
        <ecNumber evidence="4 13">3.4.11.2</ecNumber>
    </recommendedName>
</protein>
<dbReference type="InterPro" id="IPR001930">
    <property type="entry name" value="Peptidase_M1"/>
</dbReference>
<evidence type="ECO:0000259" key="16">
    <source>
        <dbReference type="Pfam" id="PF17432"/>
    </source>
</evidence>
<evidence type="ECO:0000259" key="14">
    <source>
        <dbReference type="Pfam" id="PF01433"/>
    </source>
</evidence>
<comment type="similarity">
    <text evidence="3">Belongs to the peptidase M1 family.</text>
</comment>
<dbReference type="EMBL" id="FYEH01000005">
    <property type="protein sequence ID" value="SNB66412.1"/>
    <property type="molecule type" value="Genomic_DNA"/>
</dbReference>
<evidence type="ECO:0000256" key="9">
    <source>
        <dbReference type="ARBA" id="ARBA00022801"/>
    </source>
</evidence>
<dbReference type="GO" id="GO:0006508">
    <property type="term" value="P:proteolysis"/>
    <property type="evidence" value="ECO:0007669"/>
    <property type="project" value="UniProtKB-UniRule"/>
</dbReference>
<evidence type="ECO:0000256" key="4">
    <source>
        <dbReference type="ARBA" id="ARBA00012564"/>
    </source>
</evidence>
<evidence type="ECO:0000256" key="1">
    <source>
        <dbReference type="ARBA" id="ARBA00000098"/>
    </source>
</evidence>
<evidence type="ECO:0000313" key="18">
    <source>
        <dbReference type="EMBL" id="SNB66412.1"/>
    </source>
</evidence>
<dbReference type="FunFam" id="3.30.2010.30:FF:000002">
    <property type="entry name" value="Putative aminopeptidase N"/>
    <property type="match status" value="1"/>
</dbReference>
<dbReference type="FunFam" id="2.60.40.1730:FF:000005">
    <property type="entry name" value="Aminopeptidase N"/>
    <property type="match status" value="1"/>
</dbReference>
<dbReference type="PRINTS" id="PR00756">
    <property type="entry name" value="ALADIPTASE"/>
</dbReference>
<dbReference type="InterPro" id="IPR014782">
    <property type="entry name" value="Peptidase_M1_dom"/>
</dbReference>
<keyword evidence="10" id="KW-0862">Zinc</keyword>
<dbReference type="CDD" id="cd09600">
    <property type="entry name" value="M1_APN"/>
    <property type="match status" value="1"/>
</dbReference>
<dbReference type="Proteomes" id="UP000197065">
    <property type="component" value="Unassembled WGS sequence"/>
</dbReference>
<dbReference type="SUPFAM" id="SSF55486">
    <property type="entry name" value="Metalloproteases ('zincins'), catalytic domain"/>
    <property type="match status" value="1"/>
</dbReference>
<dbReference type="GO" id="GO:0008270">
    <property type="term" value="F:zinc ion binding"/>
    <property type="evidence" value="ECO:0007669"/>
    <property type="project" value="InterPro"/>
</dbReference>
<dbReference type="Gene3D" id="1.10.390.10">
    <property type="entry name" value="Neutral Protease Domain 2"/>
    <property type="match status" value="1"/>
</dbReference>
<gene>
    <name evidence="18" type="ORF">SAMN07250955_105101</name>
</gene>
<dbReference type="FunFam" id="1.10.390.10:FF:000002">
    <property type="entry name" value="Aminopeptidase N"/>
    <property type="match status" value="1"/>
</dbReference>
<evidence type="ECO:0000313" key="19">
    <source>
        <dbReference type="Proteomes" id="UP000197065"/>
    </source>
</evidence>
<evidence type="ECO:0000259" key="17">
    <source>
        <dbReference type="Pfam" id="PF17900"/>
    </source>
</evidence>
<reference evidence="18 19" key="1">
    <citation type="submission" date="2017-06" db="EMBL/GenBank/DDBJ databases">
        <authorList>
            <person name="Kim H.J."/>
            <person name="Triplett B.A."/>
        </authorList>
    </citation>
    <scope>NUCLEOTIDE SEQUENCE [LARGE SCALE GENOMIC DNA]</scope>
    <source>
        <strain evidence="18 19">B29T1</strain>
    </source>
</reference>
<name>A0A212R328_9PROT</name>
<evidence type="ECO:0000259" key="15">
    <source>
        <dbReference type="Pfam" id="PF11940"/>
    </source>
</evidence>
<keyword evidence="6 18" id="KW-0031">Aminopeptidase</keyword>
<proteinExistence type="inferred from homology"/>
<comment type="function">
    <text evidence="12">Aminopeptidase N is involved in the degradation of intracellular peptides generated by protein breakdown during normal growth as well as in response to nutrient starvation.</text>
</comment>
<dbReference type="RefSeq" id="WP_088561121.1">
    <property type="nucleotide sequence ID" value="NZ_FYEH01000005.1"/>
</dbReference>
<dbReference type="FunFam" id="2.60.40.1840:FF:000001">
    <property type="entry name" value="Aminopeptidase N"/>
    <property type="match status" value="1"/>
</dbReference>
<sequence>MSPTTHPEPIRLADYRPPVCEFEEISLDFVLDPDVTTVTSRLKVKTRSGAPETLALDGRELTLKSIKIDDRPLGRDEFQVDREHLTLIDVPSTCLIEIVTTIAPRLNSALMGLYLSNGIYCTQCEAEGFRRITYFLDRPDVMTRYKVRIEADLASCPVLLSNGNPVGGGKLANGRHFALWEDPFRKPAYLFALVAGDLACLEDHHVTRSGRRVALKLYADSAAIDQCAHAMDSLKRSMRWDEDAYGLEYDLDLFQIVGVGDFNFGAMENKGLNIFNTSALLARTDTSTDGDFQQVERIVAHEYFHNWSGDRVTCRDWFQLTLKEGLTVFRDQQFSSDMHSAAVKRIADVMLLRETQFAEDAGPLAHPIRPESYVEINNFYTRTVYEKGAEVVRMLHTLLGAELFRKGIDLYFARHDGSAVTCEDFVQAMADVSGRDLRRFMRWYSQAGTPEVRVTREFDSSTGSLTLEFTQSTPPTPGQQAKLPLHIPIRVGLVGRDGQALPLQLAGENAKGETARVLELTEERQSFTFVGLDAAPVPSILRGFSAPVRLRSDLTKDDLLHLLKHDEDAFNRWEAAQSLAAEAIVQAIRMSPQRQPVPDADLIQAYSRLLEGSIEQDHAFVARTLSLPGRSFIAQQLSVIDVDAMHRVFKTFQETIGRELEAPLLAAYRSMARIDDGSTRTAAMAARTLKNAALAYLVIGQPAKFEPLAVSQYRQSSMMTDRLSALRILAEIDGAAGASLLEDFYGRWQNEPLVVNKWFALQAGIEDYKSPERVEALMQHPAFTLANPNRVRALLGTFSMANLIGFHREDGAGYRLLADKVIELDSKNAQVAARLLTTFGRWRRFDLHRQQMMKSQLERILAVPGLSRDSYEIASKSLG</sequence>
<dbReference type="InterPro" id="IPR027268">
    <property type="entry name" value="Peptidase_M4/M1_CTD_sf"/>
</dbReference>
<dbReference type="InterPro" id="IPR038438">
    <property type="entry name" value="PepN_Ig-like_sf"/>
</dbReference>
<dbReference type="AlphaFoldDB" id="A0A212R328"/>
<dbReference type="OrthoDB" id="100605at2"/>
<dbReference type="PANTHER" id="PTHR46322:SF1">
    <property type="entry name" value="PUROMYCIN-SENSITIVE AMINOPEPTIDASE"/>
    <property type="match status" value="1"/>
</dbReference>
<feature type="domain" description="Peptidase M1 membrane alanine aminopeptidase" evidence="14">
    <location>
        <begin position="230"/>
        <end position="443"/>
    </location>
</feature>
<dbReference type="Pfam" id="PF17432">
    <property type="entry name" value="DUF3458_C"/>
    <property type="match status" value="1"/>
</dbReference>
<evidence type="ECO:0000256" key="10">
    <source>
        <dbReference type="ARBA" id="ARBA00022833"/>
    </source>
</evidence>
<dbReference type="Gene3D" id="2.60.40.1730">
    <property type="entry name" value="tricorn interacting facor f3 domain"/>
    <property type="match status" value="1"/>
</dbReference>
<organism evidence="18 19">
    <name type="scientific">Arboricoccus pini</name>
    <dbReference type="NCBI Taxonomy" id="1963835"/>
    <lineage>
        <taxon>Bacteria</taxon>
        <taxon>Pseudomonadati</taxon>
        <taxon>Pseudomonadota</taxon>
        <taxon>Alphaproteobacteria</taxon>
        <taxon>Geminicoccales</taxon>
        <taxon>Geminicoccaceae</taxon>
        <taxon>Arboricoccus</taxon>
    </lineage>
</organism>
<evidence type="ECO:0000256" key="7">
    <source>
        <dbReference type="ARBA" id="ARBA00022670"/>
    </source>
</evidence>
<dbReference type="InterPro" id="IPR042097">
    <property type="entry name" value="Aminopeptidase_N-like_N_sf"/>
</dbReference>
<evidence type="ECO:0000256" key="13">
    <source>
        <dbReference type="NCBIfam" id="TIGR02414"/>
    </source>
</evidence>
<comment type="cofactor">
    <cofactor evidence="2">
        <name>Zn(2+)</name>
        <dbReference type="ChEBI" id="CHEBI:29105"/>
    </cofactor>
</comment>
<evidence type="ECO:0000256" key="8">
    <source>
        <dbReference type="ARBA" id="ARBA00022723"/>
    </source>
</evidence>
<dbReference type="GO" id="GO:0016285">
    <property type="term" value="F:alanyl aminopeptidase activity"/>
    <property type="evidence" value="ECO:0007669"/>
    <property type="project" value="UniProtKB-EC"/>
</dbReference>
<dbReference type="Pfam" id="PF17900">
    <property type="entry name" value="Peptidase_M1_N"/>
    <property type="match status" value="1"/>
</dbReference>